<dbReference type="InterPro" id="IPR002302">
    <property type="entry name" value="Leu-tRNA-ligase"/>
</dbReference>
<comment type="caution">
    <text evidence="10">Lacks conserved residue(s) required for the propagation of feature annotation.</text>
</comment>
<dbReference type="PANTHER" id="PTHR43740">
    <property type="entry name" value="LEUCYL-TRNA SYNTHETASE"/>
    <property type="match status" value="1"/>
</dbReference>
<keyword evidence="6 10" id="KW-0067">ATP-binding</keyword>
<gene>
    <name evidence="10" type="primary">leuS</name>
    <name evidence="12" type="ORF">A2733_01880</name>
</gene>
<keyword evidence="5" id="KW-0378">Hydrolase</keyword>
<dbReference type="GO" id="GO:0004823">
    <property type="term" value="F:leucine-tRNA ligase activity"/>
    <property type="evidence" value="ECO:0007669"/>
    <property type="project" value="UniProtKB-UniRule"/>
</dbReference>
<dbReference type="PROSITE" id="PS00893">
    <property type="entry name" value="NUDIX_BOX"/>
    <property type="match status" value="1"/>
</dbReference>
<dbReference type="Pfam" id="PF00293">
    <property type="entry name" value="NUDIX"/>
    <property type="match status" value="1"/>
</dbReference>
<dbReference type="Gene3D" id="3.40.50.620">
    <property type="entry name" value="HUPs"/>
    <property type="match status" value="2"/>
</dbReference>
<dbReference type="CDD" id="cd00812">
    <property type="entry name" value="LeuRS_core"/>
    <property type="match status" value="1"/>
</dbReference>
<evidence type="ECO:0000256" key="3">
    <source>
        <dbReference type="ARBA" id="ARBA00022598"/>
    </source>
</evidence>
<dbReference type="InterPro" id="IPR020084">
    <property type="entry name" value="NUDIX_hydrolase_CS"/>
</dbReference>
<evidence type="ECO:0000256" key="10">
    <source>
        <dbReference type="HAMAP-Rule" id="MF_00049"/>
    </source>
</evidence>
<dbReference type="InterPro" id="IPR015797">
    <property type="entry name" value="NUDIX_hydrolase-like_dom_sf"/>
</dbReference>
<keyword evidence="7 10" id="KW-0648">Protein biosynthesis</keyword>
<evidence type="ECO:0000256" key="6">
    <source>
        <dbReference type="ARBA" id="ARBA00022840"/>
    </source>
</evidence>
<dbReference type="PANTHER" id="PTHR43740:SF2">
    <property type="entry name" value="LEUCINE--TRNA LIGASE, MITOCHONDRIAL"/>
    <property type="match status" value="1"/>
</dbReference>
<protein>
    <recommendedName>
        <fullName evidence="10">Leucine--tRNA ligase</fullName>
        <ecNumber evidence="10">6.1.1.4</ecNumber>
    </recommendedName>
    <alternativeName>
        <fullName evidence="10">Leucyl-tRNA synthetase</fullName>
        <shortName evidence="10">LeuRS</shortName>
    </alternativeName>
</protein>
<dbReference type="GO" id="GO:0005829">
    <property type="term" value="C:cytosol"/>
    <property type="evidence" value="ECO:0007669"/>
    <property type="project" value="TreeGrafter"/>
</dbReference>
<dbReference type="Pfam" id="PF00133">
    <property type="entry name" value="tRNA-synt_1"/>
    <property type="match status" value="2"/>
</dbReference>
<keyword evidence="8 10" id="KW-0030">Aminoacyl-tRNA synthetase</keyword>
<comment type="subcellular location">
    <subcellularLocation>
        <location evidence="10">Cytoplasm</location>
    </subcellularLocation>
</comment>
<dbReference type="InterPro" id="IPR000086">
    <property type="entry name" value="NUDIX_hydrolase_dom"/>
</dbReference>
<keyword evidence="3 10" id="KW-0436">Ligase</keyword>
<dbReference type="Gene3D" id="3.90.740.10">
    <property type="entry name" value="Valyl/Leucyl/Isoleucyl-tRNA synthetase, editing domain"/>
    <property type="match status" value="1"/>
</dbReference>
<dbReference type="PROSITE" id="PS00178">
    <property type="entry name" value="AA_TRNA_LIGASE_I"/>
    <property type="match status" value="1"/>
</dbReference>
<dbReference type="InterPro" id="IPR013155">
    <property type="entry name" value="M/V/L/I-tRNA-synth_anticd-bd"/>
</dbReference>
<evidence type="ECO:0000256" key="8">
    <source>
        <dbReference type="ARBA" id="ARBA00023146"/>
    </source>
</evidence>
<comment type="similarity">
    <text evidence="1 10">Belongs to the class-I aminoacyl-tRNA synthetase family.</text>
</comment>
<dbReference type="Gene3D" id="1.10.730.10">
    <property type="entry name" value="Isoleucyl-tRNA Synthetase, Domain 1"/>
    <property type="match status" value="1"/>
</dbReference>
<evidence type="ECO:0000256" key="1">
    <source>
        <dbReference type="ARBA" id="ARBA00005594"/>
    </source>
</evidence>
<dbReference type="Pfam" id="PF13603">
    <property type="entry name" value="tRNA-synt_1_2"/>
    <property type="match status" value="1"/>
</dbReference>
<dbReference type="InterPro" id="IPR001412">
    <property type="entry name" value="aa-tRNA-synth_I_CS"/>
</dbReference>
<dbReference type="SUPFAM" id="SSF52374">
    <property type="entry name" value="Nucleotidylyl transferase"/>
    <property type="match status" value="1"/>
</dbReference>
<evidence type="ECO:0000313" key="12">
    <source>
        <dbReference type="EMBL" id="OGI64291.1"/>
    </source>
</evidence>
<dbReference type="SUPFAM" id="SSF47323">
    <property type="entry name" value="Anticodon-binding domain of a subclass of class I aminoacyl-tRNA synthetases"/>
    <property type="match status" value="1"/>
</dbReference>
<evidence type="ECO:0000256" key="9">
    <source>
        <dbReference type="ARBA" id="ARBA00047469"/>
    </source>
</evidence>
<reference evidence="12 13" key="1">
    <citation type="journal article" date="2016" name="Nat. Commun.">
        <title>Thousands of microbial genomes shed light on interconnected biogeochemical processes in an aquifer system.</title>
        <authorList>
            <person name="Anantharaman K."/>
            <person name="Brown C.T."/>
            <person name="Hug L.A."/>
            <person name="Sharon I."/>
            <person name="Castelle C.J."/>
            <person name="Probst A.J."/>
            <person name="Thomas B.C."/>
            <person name="Singh A."/>
            <person name="Wilkins M.J."/>
            <person name="Karaoz U."/>
            <person name="Brodie E.L."/>
            <person name="Williams K.H."/>
            <person name="Hubbard S.S."/>
            <person name="Banfield J.F."/>
        </authorList>
    </citation>
    <scope>NUCLEOTIDE SEQUENCE [LARGE SCALE GENOMIC DNA]</scope>
</reference>
<dbReference type="SUPFAM" id="SSF55811">
    <property type="entry name" value="Nudix"/>
    <property type="match status" value="1"/>
</dbReference>
<dbReference type="Gene3D" id="3.90.79.10">
    <property type="entry name" value="Nucleoside Triphosphate Pyrophosphohydrolase"/>
    <property type="match status" value="1"/>
</dbReference>
<evidence type="ECO:0000256" key="2">
    <source>
        <dbReference type="ARBA" id="ARBA00022490"/>
    </source>
</evidence>
<feature type="domain" description="Nudix hydrolase" evidence="11">
    <location>
        <begin position="347"/>
        <end position="483"/>
    </location>
</feature>
<dbReference type="InterPro" id="IPR002300">
    <property type="entry name" value="aa-tRNA-synth_Ia"/>
</dbReference>
<evidence type="ECO:0000256" key="5">
    <source>
        <dbReference type="ARBA" id="ARBA00022801"/>
    </source>
</evidence>
<dbReference type="FunFam" id="3.40.50.620:FF:000056">
    <property type="entry name" value="Leucine--tRNA ligase"/>
    <property type="match status" value="1"/>
</dbReference>
<dbReference type="SUPFAM" id="SSF50677">
    <property type="entry name" value="ValRS/IleRS/LeuRS editing domain"/>
    <property type="match status" value="1"/>
</dbReference>
<dbReference type="AlphaFoldDB" id="A0A1F6V3F2"/>
<dbReference type="GO" id="GO:0006429">
    <property type="term" value="P:leucyl-tRNA aminoacylation"/>
    <property type="evidence" value="ECO:0007669"/>
    <property type="project" value="UniProtKB-UniRule"/>
</dbReference>
<proteinExistence type="inferred from homology"/>
<dbReference type="CDD" id="cd07958">
    <property type="entry name" value="Anticodon_Ia_Leu_BEm"/>
    <property type="match status" value="1"/>
</dbReference>
<name>A0A1F6V3F2_9BACT</name>
<dbReference type="InterPro" id="IPR009080">
    <property type="entry name" value="tRNAsynth_Ia_anticodon-bd"/>
</dbReference>
<dbReference type="FunFam" id="3.40.50.620:FF:000077">
    <property type="entry name" value="Leucine--tRNA ligase"/>
    <property type="match status" value="1"/>
</dbReference>
<dbReference type="Proteomes" id="UP000178985">
    <property type="component" value="Unassembled WGS sequence"/>
</dbReference>
<sequence length="928" mass="107126">MKEYNHSKIEKKWQREWEKKKIYKTEDAGNPSTDSGRLRRKMYVLDMFPYPSGEGLHVGHPRGYIATDVYSRMKKMQGYNVLHPMGWDAFGLPAENFAIKNKVHPEVAVEKNVKRFKEQLSLIGFNYDWSREINTTDPEYYKWTQWIFLQMYKKGLAYESYEPINWCPSCQTGLANEDVENDGTCERCGTKVEKRPMRQWVLKITDYADRMLADLDKLPNWPDGVKEAQRNWIGKSEGAEIMFGDIKVFTTRADTIFGATFVAIPGEKDKFTGKYAINPATKEKIPVWEAEYVMRDYGTGAIMGVPAHDERDFEFAKKHDLPIRRVVEPKFFADKGEGAVRLELPFVKREAVCAIVRNPKDDSYLCISWKGEHKMNGLVTGGIDKDENKIKAAKREIMEETGYKNLKLVKDSDITINTFFYHRVKKENRHAHFHFVFFDLENEEKNSVDEKEASLHEVIWKKKEELKNFLSVFEGYFVQELLNNPDYIFIGEGTISSSGKFNGMESGEARKKITKELGGKVVTKYKLRDWVFSRQRYWGEPIPIIHCSKCGVVPVPEKDLPVVLPKVKSYEPTGTGESPLADISKWVNVKCPKCGGKGKRETNTMPQWAGSSWYYLRYIDPKNPKALVGSGKEKNWMPVDVYVGGDHATRHLIYARFWHKFLYDIGVVSTEEPFPRLEFLGFILAPDGRKMSKRWKNVINPDDMVERFGADAFRLYEMFIGPFENTVPWSTDGLVGTRRFIERVWKIYASQSEISSRLTLPGVPGGTHTTKKSHFASLEKILHKTIKKVTEDIENFKFNTAVSAMMIFSNEMEKEKEISKDDFKMFLQILAPFAPHIAEELWCELGEKNSIHLSTWPSWDPKLIVDEEVKIMIQVNGKVRGEVLTSTDTLEEEIKQKALSQESVKKYTEGKNIKKIIYVKGRLINIVV</sequence>
<accession>A0A1F6V3F2</accession>
<dbReference type="GO" id="GO:0002161">
    <property type="term" value="F:aminoacyl-tRNA deacylase activity"/>
    <property type="evidence" value="ECO:0007669"/>
    <property type="project" value="InterPro"/>
</dbReference>
<dbReference type="InterPro" id="IPR025709">
    <property type="entry name" value="Leu_tRNA-synth_edit"/>
</dbReference>
<dbReference type="EMBL" id="MFTO01000004">
    <property type="protein sequence ID" value="OGI64291.1"/>
    <property type="molecule type" value="Genomic_DNA"/>
</dbReference>
<dbReference type="GO" id="GO:0005524">
    <property type="term" value="F:ATP binding"/>
    <property type="evidence" value="ECO:0007669"/>
    <property type="project" value="UniProtKB-UniRule"/>
</dbReference>
<keyword evidence="4 10" id="KW-0547">Nucleotide-binding</keyword>
<evidence type="ECO:0000256" key="4">
    <source>
        <dbReference type="ARBA" id="ARBA00022741"/>
    </source>
</evidence>
<keyword evidence="2 10" id="KW-0963">Cytoplasm</keyword>
<dbReference type="InterPro" id="IPR009008">
    <property type="entry name" value="Val/Leu/Ile-tRNA-synth_edit"/>
</dbReference>
<dbReference type="PRINTS" id="PR00985">
    <property type="entry name" value="TRNASYNTHLEU"/>
</dbReference>
<comment type="caution">
    <text evidence="12">The sequence shown here is derived from an EMBL/GenBank/DDBJ whole genome shotgun (WGS) entry which is preliminary data.</text>
</comment>
<dbReference type="PROSITE" id="PS51462">
    <property type="entry name" value="NUDIX"/>
    <property type="match status" value="1"/>
</dbReference>
<evidence type="ECO:0000313" key="13">
    <source>
        <dbReference type="Proteomes" id="UP000178985"/>
    </source>
</evidence>
<dbReference type="FunFam" id="1.10.730.10:FF:000011">
    <property type="entry name" value="Leucine--tRNA ligase chloroplastic/mitochondrial"/>
    <property type="match status" value="1"/>
</dbReference>
<organism evidence="12 13">
    <name type="scientific">Candidatus Nomurabacteria bacterium RIFCSPHIGHO2_01_FULL_40_20</name>
    <dbReference type="NCBI Taxonomy" id="1801738"/>
    <lineage>
        <taxon>Bacteria</taxon>
        <taxon>Candidatus Nomuraibacteriota</taxon>
    </lineage>
</organism>
<dbReference type="InterPro" id="IPR014729">
    <property type="entry name" value="Rossmann-like_a/b/a_fold"/>
</dbReference>
<evidence type="ECO:0000259" key="11">
    <source>
        <dbReference type="PROSITE" id="PS51462"/>
    </source>
</evidence>
<dbReference type="EC" id="6.1.1.4" evidence="10"/>
<dbReference type="CDD" id="cd02883">
    <property type="entry name" value="NUDIX_Hydrolase"/>
    <property type="match status" value="1"/>
</dbReference>
<feature type="binding site" evidence="10">
    <location>
        <position position="693"/>
    </location>
    <ligand>
        <name>ATP</name>
        <dbReference type="ChEBI" id="CHEBI:30616"/>
    </ligand>
</feature>
<evidence type="ECO:0000256" key="7">
    <source>
        <dbReference type="ARBA" id="ARBA00022917"/>
    </source>
</evidence>
<comment type="catalytic activity">
    <reaction evidence="9 10">
        <text>tRNA(Leu) + L-leucine + ATP = L-leucyl-tRNA(Leu) + AMP + diphosphate</text>
        <dbReference type="Rhea" id="RHEA:11688"/>
        <dbReference type="Rhea" id="RHEA-COMP:9613"/>
        <dbReference type="Rhea" id="RHEA-COMP:9622"/>
        <dbReference type="ChEBI" id="CHEBI:30616"/>
        <dbReference type="ChEBI" id="CHEBI:33019"/>
        <dbReference type="ChEBI" id="CHEBI:57427"/>
        <dbReference type="ChEBI" id="CHEBI:78442"/>
        <dbReference type="ChEBI" id="CHEBI:78494"/>
        <dbReference type="ChEBI" id="CHEBI:456215"/>
        <dbReference type="EC" id="6.1.1.4"/>
    </reaction>
</comment>
<dbReference type="Pfam" id="PF08264">
    <property type="entry name" value="Anticodon_1"/>
    <property type="match status" value="1"/>
</dbReference>
<dbReference type="HAMAP" id="MF_00049_B">
    <property type="entry name" value="Leu_tRNA_synth_B"/>
    <property type="match status" value="1"/>
</dbReference>